<dbReference type="Proteomes" id="UP000245119">
    <property type="component" value="Linkage Group LG6"/>
</dbReference>
<feature type="region of interest" description="Disordered" evidence="1">
    <location>
        <begin position="184"/>
        <end position="204"/>
    </location>
</feature>
<dbReference type="AlphaFoldDB" id="A0A2T7P6W1"/>
<protein>
    <submittedName>
        <fullName evidence="2">Uncharacterized protein</fullName>
    </submittedName>
</protein>
<gene>
    <name evidence="2" type="ORF">C0Q70_11761</name>
</gene>
<evidence type="ECO:0000313" key="2">
    <source>
        <dbReference type="EMBL" id="PVD29164.1"/>
    </source>
</evidence>
<feature type="compositionally biased region" description="Basic and acidic residues" evidence="1">
    <location>
        <begin position="66"/>
        <end position="81"/>
    </location>
</feature>
<feature type="compositionally biased region" description="Polar residues" evidence="1">
    <location>
        <begin position="139"/>
        <end position="149"/>
    </location>
</feature>
<feature type="compositionally biased region" description="Basic and acidic residues" evidence="1">
    <location>
        <begin position="47"/>
        <end position="56"/>
    </location>
</feature>
<reference evidence="2 3" key="1">
    <citation type="submission" date="2018-04" db="EMBL/GenBank/DDBJ databases">
        <title>The genome of golden apple snail Pomacea canaliculata provides insight into stress tolerance and invasive adaptation.</title>
        <authorList>
            <person name="Liu C."/>
            <person name="Liu B."/>
            <person name="Ren Y."/>
            <person name="Zhang Y."/>
            <person name="Wang H."/>
            <person name="Li S."/>
            <person name="Jiang F."/>
            <person name="Yin L."/>
            <person name="Zhang G."/>
            <person name="Qian W."/>
            <person name="Fan W."/>
        </authorList>
    </citation>
    <scope>NUCLEOTIDE SEQUENCE [LARGE SCALE GENOMIC DNA]</scope>
    <source>
        <strain evidence="2">SZHN2017</strain>
        <tissue evidence="2">Muscle</tissue>
    </source>
</reference>
<name>A0A2T7P6W1_POMCA</name>
<proteinExistence type="predicted"/>
<feature type="compositionally biased region" description="Basic and acidic residues" evidence="1">
    <location>
        <begin position="1"/>
        <end position="12"/>
    </location>
</feature>
<feature type="compositionally biased region" description="Polar residues" evidence="1">
    <location>
        <begin position="191"/>
        <end position="201"/>
    </location>
</feature>
<evidence type="ECO:0000313" key="3">
    <source>
        <dbReference type="Proteomes" id="UP000245119"/>
    </source>
</evidence>
<dbReference type="OrthoDB" id="2161974at2759"/>
<sequence length="374" mass="40728">MGLPHDDSHQRGQADLLYISEQGNQDGQQHPDQPVSAETKHGFQKSGAREQRRGPKLDTGSGRNSPRVDERTSPKLHDGAEKSGGGGGSKSIDISRDDLVAMPDQTCTSSPSVARKQLDPNGVRPVPASEFSYAAQEKNMGSPTTTSSPKLGVKMLNSHLGKPANNVAIVQPRHGEKIETTFDAEVRSESKPSSVKETAFSSHDEKTTFVDDAGEAMDIKPMPPIMRALPYGYFRGYSGYSAFSGSRNFHIPGISVPTSVYPARTQSQGLGVNRSLMEPAKFYSGHIKRANSNCPSVNNDTDYSSDVDTYDYVSGYMSDGDILKSNRADDWASGYLSEGGASLYARRLQQRFREGMQAVRECMQKSSGLMDDDR</sequence>
<feature type="compositionally biased region" description="Polar residues" evidence="1">
    <location>
        <begin position="21"/>
        <end position="31"/>
    </location>
</feature>
<comment type="caution">
    <text evidence="2">The sequence shown here is derived from an EMBL/GenBank/DDBJ whole genome shotgun (WGS) entry which is preliminary data.</text>
</comment>
<accession>A0A2T7P6W1</accession>
<evidence type="ECO:0000256" key="1">
    <source>
        <dbReference type="SAM" id="MobiDB-lite"/>
    </source>
</evidence>
<feature type="region of interest" description="Disordered" evidence="1">
    <location>
        <begin position="1"/>
        <end position="149"/>
    </location>
</feature>
<organism evidence="2 3">
    <name type="scientific">Pomacea canaliculata</name>
    <name type="common">Golden apple snail</name>
    <dbReference type="NCBI Taxonomy" id="400727"/>
    <lineage>
        <taxon>Eukaryota</taxon>
        <taxon>Metazoa</taxon>
        <taxon>Spiralia</taxon>
        <taxon>Lophotrochozoa</taxon>
        <taxon>Mollusca</taxon>
        <taxon>Gastropoda</taxon>
        <taxon>Caenogastropoda</taxon>
        <taxon>Architaenioglossa</taxon>
        <taxon>Ampullarioidea</taxon>
        <taxon>Ampullariidae</taxon>
        <taxon>Pomacea</taxon>
    </lineage>
</organism>
<dbReference type="EMBL" id="PZQS01000006">
    <property type="protein sequence ID" value="PVD29164.1"/>
    <property type="molecule type" value="Genomic_DNA"/>
</dbReference>
<keyword evidence="3" id="KW-1185">Reference proteome</keyword>